<dbReference type="Pfam" id="PF01642">
    <property type="entry name" value="MM_CoA_mutase"/>
    <property type="match status" value="1"/>
</dbReference>
<dbReference type="OrthoDB" id="9762378at2"/>
<dbReference type="EMBL" id="CP002353">
    <property type="protein sequence ID" value="ADV62167.1"/>
    <property type="molecule type" value="Genomic_DNA"/>
</dbReference>
<keyword evidence="9" id="KW-1185">Reference proteome</keyword>
<dbReference type="InterPro" id="IPR006099">
    <property type="entry name" value="MeMalonylCoA_mutase_a/b_cat"/>
</dbReference>
<reference evidence="8 9" key="2">
    <citation type="journal article" date="2011" name="Stand. Genomic Sci.">
        <title>Complete genome sequence of Isosphaera pallida type strain (IS1B).</title>
        <authorList>
            <consortium name="US DOE Joint Genome Institute (JGI-PGF)"/>
            <person name="Goker M."/>
            <person name="Cleland D."/>
            <person name="Saunders E."/>
            <person name="Lapidus A."/>
            <person name="Nolan M."/>
            <person name="Lucas S."/>
            <person name="Hammon N."/>
            <person name="Deshpande S."/>
            <person name="Cheng J.F."/>
            <person name="Tapia R."/>
            <person name="Han C."/>
            <person name="Goodwin L."/>
            <person name="Pitluck S."/>
            <person name="Liolios K."/>
            <person name="Pagani I."/>
            <person name="Ivanova N."/>
            <person name="Mavromatis K."/>
            <person name="Pati A."/>
            <person name="Chen A."/>
            <person name="Palaniappan K."/>
            <person name="Land M."/>
            <person name="Hauser L."/>
            <person name="Chang Y.J."/>
            <person name="Jeffries C.D."/>
            <person name="Detter J.C."/>
            <person name="Beck B."/>
            <person name="Woyke T."/>
            <person name="Bristow J."/>
            <person name="Eisen J.A."/>
            <person name="Markowitz V."/>
            <person name="Hugenholtz P."/>
            <person name="Kyrpides N.C."/>
            <person name="Klenk H.P."/>
        </authorList>
    </citation>
    <scope>NUCLEOTIDE SEQUENCE [LARGE SCALE GENOMIC DNA]</scope>
    <source>
        <strain evidence="9">ATCC 43644 / DSM 9630 / IS1B</strain>
    </source>
</reference>
<dbReference type="Proteomes" id="UP000008631">
    <property type="component" value="Chromosome"/>
</dbReference>
<evidence type="ECO:0000256" key="2">
    <source>
        <dbReference type="ARBA" id="ARBA00008465"/>
    </source>
</evidence>
<dbReference type="InterPro" id="IPR058549">
    <property type="entry name" value="MeMalonylCoA_mutase_a/b_site"/>
</dbReference>
<dbReference type="InterPro" id="IPR016176">
    <property type="entry name" value="Cbl-dep_enz_cat"/>
</dbReference>
<dbReference type="HOGENOM" id="CLU_009523_6_0_0"/>
<evidence type="ECO:0000256" key="6">
    <source>
        <dbReference type="ARBA" id="ARBA00023285"/>
    </source>
</evidence>
<dbReference type="GO" id="GO:0046872">
    <property type="term" value="F:metal ion binding"/>
    <property type="evidence" value="ECO:0007669"/>
    <property type="project" value="InterPro"/>
</dbReference>
<gene>
    <name evidence="8" type="ordered locus">Isop_1583</name>
</gene>
<dbReference type="InParanoid" id="E8QZN1"/>
<proteinExistence type="inferred from homology"/>
<keyword evidence="5 8" id="KW-0413">Isomerase</keyword>
<comment type="cofactor">
    <cofactor evidence="1">
        <name>adenosylcob(III)alamin</name>
        <dbReference type="ChEBI" id="CHEBI:18408"/>
    </cofactor>
</comment>
<organism evidence="8 9">
    <name type="scientific">Isosphaera pallida (strain ATCC 43644 / DSM 9630 / IS1B)</name>
    <dbReference type="NCBI Taxonomy" id="575540"/>
    <lineage>
        <taxon>Bacteria</taxon>
        <taxon>Pseudomonadati</taxon>
        <taxon>Planctomycetota</taxon>
        <taxon>Planctomycetia</taxon>
        <taxon>Isosphaerales</taxon>
        <taxon>Isosphaeraceae</taxon>
        <taxon>Isosphaera</taxon>
    </lineage>
</organism>
<dbReference type="GO" id="GO:0004494">
    <property type="term" value="F:methylmalonyl-CoA mutase activity"/>
    <property type="evidence" value="ECO:0007669"/>
    <property type="project" value="UniProtKB-EC"/>
</dbReference>
<dbReference type="SUPFAM" id="SSF51703">
    <property type="entry name" value="Cobalamin (vitamin B12)-dependent enzymes"/>
    <property type="match status" value="1"/>
</dbReference>
<dbReference type="AlphaFoldDB" id="E8QZN1"/>
<evidence type="ECO:0000313" key="8">
    <source>
        <dbReference type="EMBL" id="ADV62167.1"/>
    </source>
</evidence>
<evidence type="ECO:0000256" key="4">
    <source>
        <dbReference type="ARBA" id="ARBA00022628"/>
    </source>
</evidence>
<dbReference type="EC" id="5.4.99.2" evidence="3"/>
<dbReference type="PROSITE" id="PS00544">
    <property type="entry name" value="METMALONYL_COA_MUTASE"/>
    <property type="match status" value="1"/>
</dbReference>
<dbReference type="InterPro" id="IPR036724">
    <property type="entry name" value="Cobalamin-bd_sf"/>
</dbReference>
<dbReference type="Gene3D" id="3.20.20.240">
    <property type="entry name" value="Methylmalonyl-CoA mutase"/>
    <property type="match status" value="1"/>
</dbReference>
<dbReference type="GO" id="GO:0019678">
    <property type="term" value="P:propionate metabolic process, methylmalonyl pathway"/>
    <property type="evidence" value="ECO:0007669"/>
    <property type="project" value="TreeGrafter"/>
</dbReference>
<dbReference type="RefSeq" id="WP_013564455.1">
    <property type="nucleotide sequence ID" value="NC_014962.1"/>
</dbReference>
<dbReference type="KEGG" id="ipa:Isop_1583"/>
<sequence>MTTTTPRVTVTSDEPFDLRATFPPPSYEQWRSLAEAELKGAPFEKKLIQTVLEGIAIPALSTAQDWDGSGDPRGFPGSAPFLRGSDPLGSVINGWDIRADCQAPQVNEANRIILDELMNGATSIHLRFDAASASGLDPDDPRSSGLVGHDGVMIAHLGDLETVLATVRLDIAPIALDAGAGGFAASALFLALADRRGVDRAVLKGELGLDPLGSWARDGMLAGSLSQELDRLADLCAWTIRRTPHLRSIEVCSSPYHHAGADTAQDLAFTMATAVEMLRGLIDRGLDPTAAARQFVFSESLGCRFFKAIAKLRALRGLWAVLSECHGVRAEGRAARIHVRTSRRVLTTRDPWINMLRDVAACFAGAVAGVEAITTAPYDSAIGPPDDHARRIARNTQIILREESHLGRTLDPAGGSWSLERLTNTLAQRAWEILQEIERRGGMAACLQKGYVAELIDQAYTKRSRDIATRKEVITGVSDHPDFRELRLERPAPDQKALAREAVERLQAWRRALGTHDSQALTQALDHLARVARTPLNERRLGELTTAAIAAAQAGATLGQIHTHSLADPTPLTITPLAIHPAAEAFEELRDAADALTAARGGQRPRVFLATLGNTAQSLPRATYARNFFEAGGFETIEGPGGEDPETIAQAFRDSQAKIAVLCSSDPLYETLVERIAPVLKQNGARTLILAGAPGAREAKDRAAGVDRYIFIKCDVPRILRDLLIEEGAKL</sequence>
<dbReference type="PANTHER" id="PTHR48101:SF4">
    <property type="entry name" value="METHYLMALONYL-COA MUTASE, MITOCHONDRIAL"/>
    <property type="match status" value="1"/>
</dbReference>
<dbReference type="GO" id="GO:0031419">
    <property type="term" value="F:cobalamin binding"/>
    <property type="evidence" value="ECO:0007669"/>
    <property type="project" value="UniProtKB-KW"/>
</dbReference>
<evidence type="ECO:0000256" key="5">
    <source>
        <dbReference type="ARBA" id="ARBA00023235"/>
    </source>
</evidence>
<evidence type="ECO:0000259" key="7">
    <source>
        <dbReference type="Pfam" id="PF01642"/>
    </source>
</evidence>
<accession>E8QZN1</accession>
<comment type="similarity">
    <text evidence="2">Belongs to the methylmalonyl-CoA mutase family.</text>
</comment>
<keyword evidence="6" id="KW-0170">Cobalt</keyword>
<evidence type="ECO:0000256" key="1">
    <source>
        <dbReference type="ARBA" id="ARBA00001922"/>
    </source>
</evidence>
<evidence type="ECO:0000256" key="3">
    <source>
        <dbReference type="ARBA" id="ARBA00012398"/>
    </source>
</evidence>
<name>E8QZN1_ISOPI</name>
<feature type="domain" description="Methylmalonyl-CoA mutase alpha/beta chain catalytic" evidence="7">
    <location>
        <begin position="53"/>
        <end position="562"/>
    </location>
</feature>
<dbReference type="STRING" id="575540.Isop_1583"/>
<dbReference type="GO" id="GO:0005737">
    <property type="term" value="C:cytoplasm"/>
    <property type="evidence" value="ECO:0007669"/>
    <property type="project" value="TreeGrafter"/>
</dbReference>
<dbReference type="Gene3D" id="3.40.50.280">
    <property type="entry name" value="Cobalamin-binding domain"/>
    <property type="match status" value="1"/>
</dbReference>
<dbReference type="eggNOG" id="COG1884">
    <property type="taxonomic scope" value="Bacteria"/>
</dbReference>
<dbReference type="PANTHER" id="PTHR48101">
    <property type="entry name" value="METHYLMALONYL-COA MUTASE, MITOCHONDRIAL-RELATED"/>
    <property type="match status" value="1"/>
</dbReference>
<evidence type="ECO:0000313" key="9">
    <source>
        <dbReference type="Proteomes" id="UP000008631"/>
    </source>
</evidence>
<reference key="1">
    <citation type="submission" date="2010-11" db="EMBL/GenBank/DDBJ databases">
        <title>The complete sequence of chromosome of Isophaera pallida ATCC 43644.</title>
        <authorList>
            <consortium name="US DOE Joint Genome Institute (JGI-PGF)"/>
            <person name="Lucas S."/>
            <person name="Copeland A."/>
            <person name="Lapidus A."/>
            <person name="Bruce D."/>
            <person name="Goodwin L."/>
            <person name="Pitluck S."/>
            <person name="Kyrpides N."/>
            <person name="Mavromatis K."/>
            <person name="Pagani I."/>
            <person name="Ivanova N."/>
            <person name="Saunders E."/>
            <person name="Brettin T."/>
            <person name="Detter J.C."/>
            <person name="Han C."/>
            <person name="Tapia R."/>
            <person name="Land M."/>
            <person name="Hauser L."/>
            <person name="Markowitz V."/>
            <person name="Cheng J.-F."/>
            <person name="Hugenholtz P."/>
            <person name="Woyke T."/>
            <person name="Wu D."/>
            <person name="Eisen J.A."/>
        </authorList>
    </citation>
    <scope>NUCLEOTIDE SEQUENCE</scope>
    <source>
        <strain>ATCC 43644</strain>
    </source>
</reference>
<dbReference type="SUPFAM" id="SSF52242">
    <property type="entry name" value="Cobalamin (vitamin B12)-binding domain"/>
    <property type="match status" value="1"/>
</dbReference>
<keyword evidence="4" id="KW-0846">Cobalamin</keyword>
<protein>
    <recommendedName>
        <fullName evidence="3">methylmalonyl-CoA mutase</fullName>
        <ecNumber evidence="3">5.4.99.2</ecNumber>
    </recommendedName>
</protein>